<evidence type="ECO:0000256" key="10">
    <source>
        <dbReference type="PROSITE-ProRule" id="PRU01240"/>
    </source>
</evidence>
<dbReference type="Proteomes" id="UP001165240">
    <property type="component" value="Unassembled WGS sequence"/>
</dbReference>
<dbReference type="EMBL" id="BSYK01000006">
    <property type="protein sequence ID" value="GMG76998.1"/>
    <property type="molecule type" value="Genomic_DNA"/>
</dbReference>
<organism evidence="13 14">
    <name type="scientific">Priestia megaterium</name>
    <name type="common">Bacillus megaterium</name>
    <dbReference type="NCBI Taxonomy" id="1404"/>
    <lineage>
        <taxon>Bacteria</taxon>
        <taxon>Bacillati</taxon>
        <taxon>Bacillota</taxon>
        <taxon>Bacilli</taxon>
        <taxon>Bacillales</taxon>
        <taxon>Bacillaceae</taxon>
        <taxon>Priestia</taxon>
    </lineage>
</organism>
<evidence type="ECO:0000256" key="4">
    <source>
        <dbReference type="ARBA" id="ARBA00022525"/>
    </source>
</evidence>
<dbReference type="PROSITE" id="PS00138">
    <property type="entry name" value="SUBTILASE_SER"/>
    <property type="match status" value="1"/>
</dbReference>
<evidence type="ECO:0000256" key="2">
    <source>
        <dbReference type="ARBA" id="ARBA00004613"/>
    </source>
</evidence>
<comment type="caution">
    <text evidence="13">The sequence shown here is derived from an EMBL/GenBank/DDBJ whole genome shotgun (WGS) entry which is preliminary data.</text>
</comment>
<evidence type="ECO:0000256" key="11">
    <source>
        <dbReference type="RuleBase" id="RU003355"/>
    </source>
</evidence>
<evidence type="ECO:0000256" key="9">
    <source>
        <dbReference type="ARBA" id="ARBA00022837"/>
    </source>
</evidence>
<comment type="cofactor">
    <cofactor evidence="1">
        <name>Ca(2+)</name>
        <dbReference type="ChEBI" id="CHEBI:29108"/>
    </cofactor>
</comment>
<evidence type="ECO:0000313" key="13">
    <source>
        <dbReference type="EMBL" id="GMG76998.1"/>
    </source>
</evidence>
<sequence length="305" mass="32988">MNNSIRLYPIKKADINNKYSSNIIQVGAENKWKENITGKDVIISMIDTGVDDSHPSLIGKVIDGFNFTNDYQGDNSIYKDNNGHGTHVAGIMSGKFITNNNIVGVAPNSKILALKVLDKTGVGNVDSLIRAINYSIDWRGPNEEKVGVINISLGVKDDYPGLHESIKKAVQSQIPVVVAAGNSGDGNIFTNEYLYPGAYQEVIEVGAVDINNKISSFSNTNENIDIYAPGVEIVSSYINGGLKVLSGTSMAAPHVTGAVALLIEKLTKENENVLEPKIFSELCKNTKPMHLENKGIEGCGFLYLN</sequence>
<feature type="domain" description="Peptidase S8/S53" evidence="12">
    <location>
        <begin position="38"/>
        <end position="287"/>
    </location>
</feature>
<dbReference type="Pfam" id="PF00082">
    <property type="entry name" value="Peptidase_S8"/>
    <property type="match status" value="1"/>
</dbReference>
<dbReference type="GO" id="GO:0004252">
    <property type="term" value="F:serine-type endopeptidase activity"/>
    <property type="evidence" value="ECO:0007669"/>
    <property type="project" value="UniProtKB-UniRule"/>
</dbReference>
<evidence type="ECO:0000313" key="14">
    <source>
        <dbReference type="Proteomes" id="UP001165240"/>
    </source>
</evidence>
<dbReference type="InterPro" id="IPR034202">
    <property type="entry name" value="Subtilisin_Carlsberg-like"/>
</dbReference>
<dbReference type="InterPro" id="IPR000209">
    <property type="entry name" value="Peptidase_S8/S53_dom"/>
</dbReference>
<feature type="active site" description="Charge relay system" evidence="10">
    <location>
        <position position="84"/>
    </location>
</feature>
<name>A0AAX6BTE4_PRIMG</name>
<evidence type="ECO:0000256" key="6">
    <source>
        <dbReference type="ARBA" id="ARBA00022723"/>
    </source>
</evidence>
<dbReference type="InterPro" id="IPR050131">
    <property type="entry name" value="Peptidase_S8_subtilisin-like"/>
</dbReference>
<gene>
    <name evidence="13" type="ORF">ShirakiTB12_54670</name>
</gene>
<accession>A0AAX6BTE4</accession>
<keyword evidence="8 10" id="KW-0720">Serine protease</keyword>
<dbReference type="PRINTS" id="PR00723">
    <property type="entry name" value="SUBTILISIN"/>
</dbReference>
<dbReference type="Gene3D" id="3.40.50.200">
    <property type="entry name" value="Peptidase S8/S53 domain"/>
    <property type="match status" value="1"/>
</dbReference>
<dbReference type="CDD" id="cd07477">
    <property type="entry name" value="Peptidases_S8_Subtilisin_subset"/>
    <property type="match status" value="1"/>
</dbReference>
<dbReference type="PANTHER" id="PTHR43806">
    <property type="entry name" value="PEPTIDASE S8"/>
    <property type="match status" value="1"/>
</dbReference>
<feature type="active site" description="Charge relay system" evidence="10">
    <location>
        <position position="47"/>
    </location>
</feature>
<dbReference type="GO" id="GO:0006508">
    <property type="term" value="P:proteolysis"/>
    <property type="evidence" value="ECO:0007669"/>
    <property type="project" value="UniProtKB-KW"/>
</dbReference>
<comment type="similarity">
    <text evidence="3 10 11">Belongs to the peptidase S8 family.</text>
</comment>
<protein>
    <submittedName>
        <fullName evidence="13">S8 family peptidase</fullName>
    </submittedName>
</protein>
<reference evidence="13" key="1">
    <citation type="journal article" date="2024" name="Appl Microbiol">
        <title>Effect of kuratsuki Bacillus and Priestia on Taste of Sake.</title>
        <authorList>
            <person name="Kobayashi K."/>
            <person name="Nishida H."/>
        </authorList>
    </citation>
    <scope>NUCLEOTIDE SEQUENCE</scope>
    <source>
        <strain evidence="13">B-12</strain>
    </source>
</reference>
<dbReference type="InterPro" id="IPR023827">
    <property type="entry name" value="Peptidase_S8_Asp-AS"/>
</dbReference>
<dbReference type="AlphaFoldDB" id="A0AAX6BTE4"/>
<keyword evidence="9" id="KW-0106">Calcium</keyword>
<evidence type="ECO:0000256" key="5">
    <source>
        <dbReference type="ARBA" id="ARBA00022670"/>
    </source>
</evidence>
<keyword evidence="6" id="KW-0479">Metal-binding</keyword>
<dbReference type="InterPro" id="IPR036852">
    <property type="entry name" value="Peptidase_S8/S53_dom_sf"/>
</dbReference>
<dbReference type="InterPro" id="IPR022398">
    <property type="entry name" value="Peptidase_S8_His-AS"/>
</dbReference>
<dbReference type="InterPro" id="IPR015500">
    <property type="entry name" value="Peptidase_S8_subtilisin-rel"/>
</dbReference>
<dbReference type="PROSITE" id="PS00136">
    <property type="entry name" value="SUBTILASE_ASP"/>
    <property type="match status" value="1"/>
</dbReference>
<dbReference type="InterPro" id="IPR023828">
    <property type="entry name" value="Peptidase_S8_Ser-AS"/>
</dbReference>
<evidence type="ECO:0000256" key="8">
    <source>
        <dbReference type="ARBA" id="ARBA00022825"/>
    </source>
</evidence>
<keyword evidence="7 10" id="KW-0378">Hydrolase</keyword>
<keyword evidence="5 10" id="KW-0645">Protease</keyword>
<dbReference type="GO" id="GO:0005576">
    <property type="term" value="C:extracellular region"/>
    <property type="evidence" value="ECO:0007669"/>
    <property type="project" value="UniProtKB-SubCell"/>
</dbReference>
<comment type="subcellular location">
    <subcellularLocation>
        <location evidence="2">Secreted</location>
    </subcellularLocation>
</comment>
<dbReference type="PANTHER" id="PTHR43806:SF11">
    <property type="entry name" value="CEREVISIN-RELATED"/>
    <property type="match status" value="1"/>
</dbReference>
<dbReference type="GO" id="GO:0046872">
    <property type="term" value="F:metal ion binding"/>
    <property type="evidence" value="ECO:0007669"/>
    <property type="project" value="UniProtKB-KW"/>
</dbReference>
<dbReference type="RefSeq" id="WP_310876717.1">
    <property type="nucleotide sequence ID" value="NZ_BSYK01000006.1"/>
</dbReference>
<dbReference type="SUPFAM" id="SSF52743">
    <property type="entry name" value="Subtilisin-like"/>
    <property type="match status" value="1"/>
</dbReference>
<feature type="active site" description="Charge relay system" evidence="10">
    <location>
        <position position="249"/>
    </location>
</feature>
<evidence type="ECO:0000259" key="12">
    <source>
        <dbReference type="Pfam" id="PF00082"/>
    </source>
</evidence>
<dbReference type="PROSITE" id="PS00137">
    <property type="entry name" value="SUBTILASE_HIS"/>
    <property type="match status" value="1"/>
</dbReference>
<evidence type="ECO:0000256" key="7">
    <source>
        <dbReference type="ARBA" id="ARBA00022801"/>
    </source>
</evidence>
<evidence type="ECO:0000256" key="3">
    <source>
        <dbReference type="ARBA" id="ARBA00011073"/>
    </source>
</evidence>
<proteinExistence type="inferred from homology"/>
<evidence type="ECO:0000256" key="1">
    <source>
        <dbReference type="ARBA" id="ARBA00001913"/>
    </source>
</evidence>
<dbReference type="PROSITE" id="PS51892">
    <property type="entry name" value="SUBTILASE"/>
    <property type="match status" value="1"/>
</dbReference>
<keyword evidence="4" id="KW-0964">Secreted</keyword>